<evidence type="ECO:0000313" key="2">
    <source>
        <dbReference type="Proteomes" id="UP000199236"/>
    </source>
</evidence>
<dbReference type="OrthoDB" id="9813050at2"/>
<gene>
    <name evidence="1" type="ORF">SAMN04488056_1371</name>
</gene>
<dbReference type="InterPro" id="IPR046342">
    <property type="entry name" value="CBS_dom_sf"/>
</dbReference>
<sequence length="356" mass="39716">MAESQVPYSYDVEAIAALKGSLSEPRFATYLAKASGNETFAFALYLYNVKLAKSFLFPLSVTEVTLRNAVDSALLKIFGAAWHEDANFRDTVLTPQSLSTLDKAIERARSNARDKVIAELTFDFWSNLFRNEYSNLWRTKANIAFPGLSHGEGRRQIQTLVKEINRLRNRVAHYEPILDLNVPDLQSKMIKLVELRCKITADWMRHHSTVSAVMRSRPNLAGSAPVTLESKTDKRFIVVERTSKLACLANEEAQTCSAFVCMENENIVGAITHEQLGQYMATAAMKLDGMVDLNDHSIADVLNIPAVANGFRSMTAESSFFDAVKILKEPKTRVIVAVSPDDGAPIGVILRAHRRY</sequence>
<dbReference type="STRING" id="655353.SAMN04488056_1371"/>
<dbReference type="RefSeq" id="WP_090075790.1">
    <property type="nucleotide sequence ID" value="NZ_FOVR01000037.1"/>
</dbReference>
<dbReference type="SUPFAM" id="SSF54631">
    <property type="entry name" value="CBS-domain pair"/>
    <property type="match status" value="1"/>
</dbReference>
<dbReference type="AlphaFoldDB" id="A0A1I5NPM3"/>
<name>A0A1I5NPM3_9HYPH</name>
<organism evidence="1 2">
    <name type="scientific">Cohaesibacter marisflavi</name>
    <dbReference type="NCBI Taxonomy" id="655353"/>
    <lineage>
        <taxon>Bacteria</taxon>
        <taxon>Pseudomonadati</taxon>
        <taxon>Pseudomonadota</taxon>
        <taxon>Alphaproteobacteria</taxon>
        <taxon>Hyphomicrobiales</taxon>
        <taxon>Cohaesibacteraceae</taxon>
    </lineage>
</organism>
<proteinExistence type="predicted"/>
<keyword evidence="2" id="KW-1185">Reference proteome</keyword>
<dbReference type="Proteomes" id="UP000199236">
    <property type="component" value="Unassembled WGS sequence"/>
</dbReference>
<reference evidence="1 2" key="1">
    <citation type="submission" date="2016-10" db="EMBL/GenBank/DDBJ databases">
        <authorList>
            <person name="de Groot N.N."/>
        </authorList>
    </citation>
    <scope>NUCLEOTIDE SEQUENCE [LARGE SCALE GENOMIC DNA]</scope>
    <source>
        <strain evidence="1 2">CGMCC 1.9157</strain>
    </source>
</reference>
<evidence type="ECO:0000313" key="1">
    <source>
        <dbReference type="EMBL" id="SFP23171.1"/>
    </source>
</evidence>
<protein>
    <submittedName>
        <fullName evidence="1">Abi-like protein</fullName>
    </submittedName>
</protein>
<dbReference type="EMBL" id="FOVR01000037">
    <property type="protein sequence ID" value="SFP23171.1"/>
    <property type="molecule type" value="Genomic_DNA"/>
</dbReference>
<accession>A0A1I5NPM3</accession>